<accession>A0A9W7SYP4</accession>
<keyword evidence="3" id="KW-1185">Reference proteome</keyword>
<dbReference type="Pfam" id="PF22943">
    <property type="entry name" value="HTH_68"/>
    <property type="match status" value="1"/>
</dbReference>
<dbReference type="AlphaFoldDB" id="A0A9W7SYP4"/>
<name>A0A9W7SYP4_9PEZI</name>
<dbReference type="OrthoDB" id="4085451at2759"/>
<feature type="domain" description="Helix-turn-helix" evidence="1">
    <location>
        <begin position="24"/>
        <end position="66"/>
    </location>
</feature>
<organism evidence="2 3">
    <name type="scientific">Teratosphaeria destructans</name>
    <dbReference type="NCBI Taxonomy" id="418781"/>
    <lineage>
        <taxon>Eukaryota</taxon>
        <taxon>Fungi</taxon>
        <taxon>Dikarya</taxon>
        <taxon>Ascomycota</taxon>
        <taxon>Pezizomycotina</taxon>
        <taxon>Dothideomycetes</taxon>
        <taxon>Dothideomycetidae</taxon>
        <taxon>Mycosphaerellales</taxon>
        <taxon>Teratosphaeriaceae</taxon>
        <taxon>Teratosphaeria</taxon>
    </lineage>
</organism>
<evidence type="ECO:0000259" key="1">
    <source>
        <dbReference type="Pfam" id="PF22943"/>
    </source>
</evidence>
<evidence type="ECO:0000313" key="2">
    <source>
        <dbReference type="EMBL" id="KAH9841218.1"/>
    </source>
</evidence>
<gene>
    <name evidence="2" type="ORF">Tdes44962_MAKER07830</name>
</gene>
<dbReference type="InterPro" id="IPR054448">
    <property type="entry name" value="HTH_put_ascomycetes"/>
</dbReference>
<sequence>VQNAAETESQRAGRPGFEGRQFGDVFVIREVLVKRDREGWAAERIERELGLGSGVVGRLGGRGMVEVASEQGRADREVRMV</sequence>
<reference evidence="2 3" key="2">
    <citation type="journal article" date="2021" name="Curr. Genet.">
        <title>Genetic response to nitrogen starvation in the aggressive Eucalyptus foliar pathogen Teratosphaeria destructans.</title>
        <authorList>
            <person name="Havenga M."/>
            <person name="Wingfield B.D."/>
            <person name="Wingfield M.J."/>
            <person name="Dreyer L.L."/>
            <person name="Roets F."/>
            <person name="Aylward J."/>
        </authorList>
    </citation>
    <scope>NUCLEOTIDE SEQUENCE [LARGE SCALE GENOMIC DNA]</scope>
    <source>
        <strain evidence="2">CMW44962</strain>
    </source>
</reference>
<feature type="non-terminal residue" evidence="2">
    <location>
        <position position="1"/>
    </location>
</feature>
<proteinExistence type="predicted"/>
<evidence type="ECO:0000313" key="3">
    <source>
        <dbReference type="Proteomes" id="UP001138500"/>
    </source>
</evidence>
<reference evidence="2 3" key="1">
    <citation type="journal article" date="2018" name="IMA Fungus">
        <title>IMA Genome-F 10: Nine draft genome sequences of Claviceps purpurea s.lat., including C. arundinis, C. humidiphila, and C. cf. spartinae, pseudomolecules for the pitch canker pathogen Fusarium circinatum, draft genome of Davidsoniella eucalypti, Grosmannia galeiformis, Quambalaria eucalypti, and Teratosphaeria destructans.</title>
        <authorList>
            <person name="Wingfield B.D."/>
            <person name="Liu M."/>
            <person name="Nguyen H.D."/>
            <person name="Lane F.A."/>
            <person name="Morgan S.W."/>
            <person name="De Vos L."/>
            <person name="Wilken P.M."/>
            <person name="Duong T.A."/>
            <person name="Aylward J."/>
            <person name="Coetzee M.P."/>
            <person name="Dadej K."/>
            <person name="De Beer Z.W."/>
            <person name="Findlay W."/>
            <person name="Havenga M."/>
            <person name="Kolarik M."/>
            <person name="Menzies J.G."/>
            <person name="Naidoo K."/>
            <person name="Pochopski O."/>
            <person name="Shoukouhi P."/>
            <person name="Santana Q.C."/>
            <person name="Seifert K.A."/>
            <person name="Soal N."/>
            <person name="Steenkamp E.T."/>
            <person name="Tatham C.T."/>
            <person name="van der Nest M.A."/>
            <person name="Wingfield M.J."/>
        </authorList>
    </citation>
    <scope>NUCLEOTIDE SEQUENCE [LARGE SCALE GENOMIC DNA]</scope>
    <source>
        <strain evidence="2">CMW44962</strain>
    </source>
</reference>
<protein>
    <recommendedName>
        <fullName evidence="1">Helix-turn-helix domain-containing protein</fullName>
    </recommendedName>
</protein>
<comment type="caution">
    <text evidence="2">The sequence shown here is derived from an EMBL/GenBank/DDBJ whole genome shotgun (WGS) entry which is preliminary data.</text>
</comment>
<dbReference type="Proteomes" id="UP001138500">
    <property type="component" value="Unassembled WGS sequence"/>
</dbReference>
<dbReference type="EMBL" id="RIBY02000524">
    <property type="protein sequence ID" value="KAH9841218.1"/>
    <property type="molecule type" value="Genomic_DNA"/>
</dbReference>